<name>A0A481Z0U0_9VIRU</name>
<reference evidence="1" key="1">
    <citation type="journal article" date="2019" name="MBio">
        <title>Virus Genomes from Deep Sea Sediments Expand the Ocean Megavirome and Support Independent Origins of Viral Gigantism.</title>
        <authorList>
            <person name="Backstrom D."/>
            <person name="Yutin N."/>
            <person name="Jorgensen S.L."/>
            <person name="Dharamshi J."/>
            <person name="Homa F."/>
            <person name="Zaremba-Niedwiedzka K."/>
            <person name="Spang A."/>
            <person name="Wolf Y.I."/>
            <person name="Koonin E.V."/>
            <person name="Ettema T.J."/>
        </authorList>
    </citation>
    <scope>NUCLEOTIDE SEQUENCE</scope>
</reference>
<gene>
    <name evidence="1" type="ORF">LCMiAC02_01320</name>
</gene>
<proteinExistence type="predicted"/>
<accession>A0A481Z0U0</accession>
<evidence type="ECO:0000313" key="1">
    <source>
        <dbReference type="EMBL" id="QBK89039.1"/>
    </source>
</evidence>
<protein>
    <submittedName>
        <fullName evidence="1">Uncharacterized protein</fullName>
    </submittedName>
</protein>
<organism evidence="1">
    <name type="scientific">Mimivirus LCMiAC02</name>
    <dbReference type="NCBI Taxonomy" id="2506609"/>
    <lineage>
        <taxon>Viruses</taxon>
        <taxon>Varidnaviria</taxon>
        <taxon>Bamfordvirae</taxon>
        <taxon>Nucleocytoviricota</taxon>
        <taxon>Megaviricetes</taxon>
        <taxon>Imitervirales</taxon>
        <taxon>Mimiviridae</taxon>
        <taxon>Klosneuvirinae</taxon>
    </lineage>
</organism>
<dbReference type="EMBL" id="MK500407">
    <property type="protein sequence ID" value="QBK89039.1"/>
    <property type="molecule type" value="Genomic_DNA"/>
</dbReference>
<sequence length="78" mass="8714">MPCPKCGRRVKNSKGERVRYCKCGLCNHCHECGVIFDTNGHGTVPYAHWYKNKTKCGEPDHFGNGQSHGGHGWIPDSK</sequence>